<dbReference type="AlphaFoldDB" id="A0A928VTF9"/>
<keyword evidence="1" id="KW-0238">DNA-binding</keyword>
<dbReference type="NCBIfam" id="TIGR02607">
    <property type="entry name" value="antidote_HigA"/>
    <property type="match status" value="1"/>
</dbReference>
<dbReference type="SUPFAM" id="SSF47413">
    <property type="entry name" value="lambda repressor-like DNA-binding domains"/>
    <property type="match status" value="1"/>
</dbReference>
<protein>
    <submittedName>
        <fullName evidence="3">HigA family addiction module antidote protein</fullName>
    </submittedName>
</protein>
<name>A0A928VTF9_9CYAN</name>
<evidence type="ECO:0000313" key="3">
    <source>
        <dbReference type="EMBL" id="MBE9033387.1"/>
    </source>
</evidence>
<dbReference type="EMBL" id="JADEXQ010000187">
    <property type="protein sequence ID" value="MBE9033387.1"/>
    <property type="molecule type" value="Genomic_DNA"/>
</dbReference>
<keyword evidence="4" id="KW-1185">Reference proteome</keyword>
<dbReference type="PROSITE" id="PS50943">
    <property type="entry name" value="HTH_CROC1"/>
    <property type="match status" value="1"/>
</dbReference>
<feature type="domain" description="HTH cro/C1-type" evidence="2">
    <location>
        <begin position="27"/>
        <end position="73"/>
    </location>
</feature>
<dbReference type="PANTHER" id="PTHR36924:SF1">
    <property type="entry name" value="ANTITOXIN HIGA-1"/>
    <property type="match status" value="1"/>
</dbReference>
<dbReference type="CDD" id="cd00093">
    <property type="entry name" value="HTH_XRE"/>
    <property type="match status" value="1"/>
</dbReference>
<proteinExistence type="predicted"/>
<dbReference type="Gene3D" id="1.10.260.40">
    <property type="entry name" value="lambda repressor-like DNA-binding domains"/>
    <property type="match status" value="1"/>
</dbReference>
<dbReference type="RefSeq" id="WP_264328193.1">
    <property type="nucleotide sequence ID" value="NZ_JADEXQ010000187.1"/>
</dbReference>
<evidence type="ECO:0000259" key="2">
    <source>
        <dbReference type="PROSITE" id="PS50943"/>
    </source>
</evidence>
<evidence type="ECO:0000313" key="4">
    <source>
        <dbReference type="Proteomes" id="UP000625316"/>
    </source>
</evidence>
<dbReference type="PANTHER" id="PTHR36924">
    <property type="entry name" value="ANTITOXIN HIGA-1"/>
    <property type="match status" value="1"/>
</dbReference>
<dbReference type="InterPro" id="IPR013430">
    <property type="entry name" value="Toxin_antidote_HigA"/>
</dbReference>
<dbReference type="InterPro" id="IPR010982">
    <property type="entry name" value="Lambda_DNA-bd_dom_sf"/>
</dbReference>
<dbReference type="InterPro" id="IPR001387">
    <property type="entry name" value="Cro/C1-type_HTH"/>
</dbReference>
<accession>A0A928VTF9</accession>
<dbReference type="Pfam" id="PF01381">
    <property type="entry name" value="HTH_3"/>
    <property type="match status" value="1"/>
</dbReference>
<reference evidence="3" key="1">
    <citation type="submission" date="2020-10" db="EMBL/GenBank/DDBJ databases">
        <authorList>
            <person name="Castelo-Branco R."/>
            <person name="Eusebio N."/>
            <person name="Adriana R."/>
            <person name="Vieira A."/>
            <person name="Brugerolle De Fraissinette N."/>
            <person name="Rezende De Castro R."/>
            <person name="Schneider M.P."/>
            <person name="Vasconcelos V."/>
            <person name="Leao P.N."/>
        </authorList>
    </citation>
    <scope>NUCLEOTIDE SEQUENCE</scope>
    <source>
        <strain evidence="3">LEGE 11480</strain>
    </source>
</reference>
<dbReference type="Proteomes" id="UP000625316">
    <property type="component" value="Unassembled WGS sequence"/>
</dbReference>
<comment type="caution">
    <text evidence="3">The sequence shown here is derived from an EMBL/GenBank/DDBJ whole genome shotgun (WGS) entry which is preliminary data.</text>
</comment>
<evidence type="ECO:0000256" key="1">
    <source>
        <dbReference type="ARBA" id="ARBA00023125"/>
    </source>
</evidence>
<dbReference type="GO" id="GO:0003677">
    <property type="term" value="F:DNA binding"/>
    <property type="evidence" value="ECO:0007669"/>
    <property type="project" value="UniProtKB-KW"/>
</dbReference>
<organism evidence="3 4">
    <name type="scientific">Romeriopsis navalis LEGE 11480</name>
    <dbReference type="NCBI Taxonomy" id="2777977"/>
    <lineage>
        <taxon>Bacteria</taxon>
        <taxon>Bacillati</taxon>
        <taxon>Cyanobacteriota</taxon>
        <taxon>Cyanophyceae</taxon>
        <taxon>Leptolyngbyales</taxon>
        <taxon>Leptolyngbyaceae</taxon>
        <taxon>Romeriopsis</taxon>
        <taxon>Romeriopsis navalis</taxon>
    </lineage>
</organism>
<gene>
    <name evidence="3" type="ORF">IQ266_26995</name>
</gene>
<sequence length="102" mass="11494">MAQQTKAKLDFIHPGEILALDFLEPMKITAYQLSKSIGIQQTRISEVIADKRGITADTALRLSRYFGNSAQFWMNLQVQYDLRIAQEKNADVYAQISTVSVA</sequence>